<feature type="region of interest" description="Disordered" evidence="2">
    <location>
        <begin position="48"/>
        <end position="69"/>
    </location>
</feature>
<evidence type="ECO:0000256" key="2">
    <source>
        <dbReference type="SAM" id="MobiDB-lite"/>
    </source>
</evidence>
<keyword evidence="4" id="KW-1185">Reference proteome</keyword>
<gene>
    <name evidence="3" type="ORF">LAESUDRAFT_761733</name>
</gene>
<dbReference type="InParanoid" id="A0A165CX59"/>
<sequence length="406" mass="47613">MFHQSLTLPVQTPDEFYHLALLPGTDFIPEDFEEKEQKNQEVLHARYPRPGHIGTEGRPPRSYREHFSPSTASRVLGRGPITDVTLGNEYSGFRYIPPIALTVISTSRIIGTLHQIRILTTKRYARKLEKKDLNHLSEVIRGLEGVKWTVAAYALSMVHQAIVKEFCDFVGYRKKQKGSVKQLVKEIYEKFELGVARVGPRTNFFDNYTVEFILIPFNQWHNAVIRETTLITSLERIYEDWFEWLELIEEALDTLDEEDEEGEERQRIEDEEIQDRLRRIEAQIDQLEQEHQLNSYTYNLLVSSIRTRRSQATLAGITNSLDNILDYNWEEHHERHSLSPEFNLNWNSLCEEINDRGEQRYPPIPTPFRQNPAYYEEEDEESSDGSRISEPESYNSWERTSEDSRG</sequence>
<feature type="region of interest" description="Disordered" evidence="2">
    <location>
        <begin position="357"/>
        <end position="406"/>
    </location>
</feature>
<feature type="compositionally biased region" description="Basic and acidic residues" evidence="2">
    <location>
        <begin position="58"/>
        <end position="67"/>
    </location>
</feature>
<name>A0A165CX59_9APHY</name>
<keyword evidence="1" id="KW-0175">Coiled coil</keyword>
<dbReference type="GeneID" id="63829999"/>
<feature type="coiled-coil region" evidence="1">
    <location>
        <begin position="245"/>
        <end position="290"/>
    </location>
</feature>
<accession>A0A165CX59</accession>
<evidence type="ECO:0000313" key="4">
    <source>
        <dbReference type="Proteomes" id="UP000076871"/>
    </source>
</evidence>
<proteinExistence type="predicted"/>
<protein>
    <submittedName>
        <fullName evidence="3">Uncharacterized protein</fullName>
    </submittedName>
</protein>
<evidence type="ECO:0000256" key="1">
    <source>
        <dbReference type="SAM" id="Coils"/>
    </source>
</evidence>
<reference evidence="3 4" key="1">
    <citation type="journal article" date="2016" name="Mol. Biol. Evol.">
        <title>Comparative Genomics of Early-Diverging Mushroom-Forming Fungi Provides Insights into the Origins of Lignocellulose Decay Capabilities.</title>
        <authorList>
            <person name="Nagy L.G."/>
            <person name="Riley R."/>
            <person name="Tritt A."/>
            <person name="Adam C."/>
            <person name="Daum C."/>
            <person name="Floudas D."/>
            <person name="Sun H."/>
            <person name="Yadav J.S."/>
            <person name="Pangilinan J."/>
            <person name="Larsson K.H."/>
            <person name="Matsuura K."/>
            <person name="Barry K."/>
            <person name="Labutti K."/>
            <person name="Kuo R."/>
            <person name="Ohm R.A."/>
            <person name="Bhattacharya S.S."/>
            <person name="Shirouzu T."/>
            <person name="Yoshinaga Y."/>
            <person name="Martin F.M."/>
            <person name="Grigoriev I.V."/>
            <person name="Hibbett D.S."/>
        </authorList>
    </citation>
    <scope>NUCLEOTIDE SEQUENCE [LARGE SCALE GENOMIC DNA]</scope>
    <source>
        <strain evidence="3 4">93-53</strain>
    </source>
</reference>
<organism evidence="3 4">
    <name type="scientific">Laetiporus sulphureus 93-53</name>
    <dbReference type="NCBI Taxonomy" id="1314785"/>
    <lineage>
        <taxon>Eukaryota</taxon>
        <taxon>Fungi</taxon>
        <taxon>Dikarya</taxon>
        <taxon>Basidiomycota</taxon>
        <taxon>Agaricomycotina</taxon>
        <taxon>Agaricomycetes</taxon>
        <taxon>Polyporales</taxon>
        <taxon>Laetiporus</taxon>
    </lineage>
</organism>
<dbReference type="AlphaFoldDB" id="A0A165CX59"/>
<dbReference type="RefSeq" id="XP_040761375.1">
    <property type="nucleotide sequence ID" value="XM_040912971.1"/>
</dbReference>
<dbReference type="Proteomes" id="UP000076871">
    <property type="component" value="Unassembled WGS sequence"/>
</dbReference>
<evidence type="ECO:0000313" key="3">
    <source>
        <dbReference type="EMBL" id="KZT03635.1"/>
    </source>
</evidence>
<dbReference type="EMBL" id="KV427642">
    <property type="protein sequence ID" value="KZT03635.1"/>
    <property type="molecule type" value="Genomic_DNA"/>
</dbReference>